<dbReference type="Proteomes" id="UP001500920">
    <property type="component" value="Unassembled WGS sequence"/>
</dbReference>
<gene>
    <name evidence="1" type="ORF">GCM10022378_19770</name>
</gene>
<protein>
    <submittedName>
        <fullName evidence="1">Uncharacterized protein</fullName>
    </submittedName>
</protein>
<comment type="caution">
    <text evidence="1">The sequence shown here is derived from an EMBL/GenBank/DDBJ whole genome shotgun (WGS) entry which is preliminary data.</text>
</comment>
<reference evidence="2" key="1">
    <citation type="journal article" date="2019" name="Int. J. Syst. Evol. Microbiol.">
        <title>The Global Catalogue of Microorganisms (GCM) 10K type strain sequencing project: providing services to taxonomists for standard genome sequencing and annotation.</title>
        <authorList>
            <consortium name="The Broad Institute Genomics Platform"/>
            <consortium name="The Broad Institute Genome Sequencing Center for Infectious Disease"/>
            <person name="Wu L."/>
            <person name="Ma J."/>
        </authorList>
    </citation>
    <scope>NUCLEOTIDE SEQUENCE [LARGE SCALE GENOMIC DNA]</scope>
    <source>
        <strain evidence="2">JCM 16981</strain>
    </source>
</reference>
<evidence type="ECO:0000313" key="2">
    <source>
        <dbReference type="Proteomes" id="UP001500920"/>
    </source>
</evidence>
<accession>A0ABP7F5M3</accession>
<sequence>MSIDKKFRDFLKYVLPKDIQKKLIKQVIFDAVECNKEDVLIDLKLQNFYKNNSKSKLKVVLSDDQIIYELPFRFKKNGLQIELDHNILKMIKDYCLIEIIFEGKSLNIQSYDEEYSQMQKNAFFSNKRFFNITAHGNLMISNILPEYNSEQPVDINDIHTRYNYLSFVVGENNNNSSIYNLAFLYNFVCQNKLDSSFSPM</sequence>
<name>A0ABP7F5M3_9STAP</name>
<proteinExistence type="predicted"/>
<organism evidence="1 2">
    <name type="scientific">Salinicoccus jeotgali</name>
    <dbReference type="NCBI Taxonomy" id="381634"/>
    <lineage>
        <taxon>Bacteria</taxon>
        <taxon>Bacillati</taxon>
        <taxon>Bacillota</taxon>
        <taxon>Bacilli</taxon>
        <taxon>Bacillales</taxon>
        <taxon>Staphylococcaceae</taxon>
        <taxon>Salinicoccus</taxon>
    </lineage>
</organism>
<keyword evidence="2" id="KW-1185">Reference proteome</keyword>
<dbReference type="RefSeq" id="WP_344703965.1">
    <property type="nucleotide sequence ID" value="NZ_BAABCK010000066.1"/>
</dbReference>
<dbReference type="EMBL" id="BAABCK010000066">
    <property type="protein sequence ID" value="GAA3731528.1"/>
    <property type="molecule type" value="Genomic_DNA"/>
</dbReference>
<evidence type="ECO:0000313" key="1">
    <source>
        <dbReference type="EMBL" id="GAA3731528.1"/>
    </source>
</evidence>